<evidence type="ECO:0000313" key="8">
    <source>
        <dbReference type="Proteomes" id="UP001278995"/>
    </source>
</evidence>
<evidence type="ECO:0000256" key="2">
    <source>
        <dbReference type="ARBA" id="ARBA00022729"/>
    </source>
</evidence>
<evidence type="ECO:0000313" key="9">
    <source>
        <dbReference type="Proteomes" id="UP001284094"/>
    </source>
</evidence>
<dbReference type="RefSeq" id="WP_154773614.1">
    <property type="nucleotide sequence ID" value="NZ_JAXHPE010000029.1"/>
</dbReference>
<evidence type="ECO:0000256" key="1">
    <source>
        <dbReference type="ARBA" id="ARBA00008490"/>
    </source>
</evidence>
<reference evidence="4 8" key="2">
    <citation type="submission" date="2023-11" db="EMBL/GenBank/DDBJ databases">
        <title>The common occurrence of Acinetobacte faecalis in cattle feces and its emended description.</title>
        <authorList>
            <person name="Kyselkova M."/>
            <person name="Xanthopoulou K."/>
            <person name="Shestivska V."/>
            <person name="Spanelova P."/>
            <person name="Maixnerova M."/>
            <person name="Higgins P.G."/>
            <person name="Nemec A."/>
        </authorList>
    </citation>
    <scope>NUCLEOTIDE SEQUENCE [LARGE SCALE GENOMIC DNA]</scope>
    <source>
        <strain evidence="4 8">ANC 7483</strain>
    </source>
</reference>
<dbReference type="Pfam" id="PF09829">
    <property type="entry name" value="DUF2057"/>
    <property type="match status" value="1"/>
</dbReference>
<comment type="similarity">
    <text evidence="1">Belongs to the UPF0319 family.</text>
</comment>
<reference evidence="5" key="3">
    <citation type="submission" date="2023-11" db="EMBL/GenBank/DDBJ databases">
        <authorList>
            <person name="Kyselkova M."/>
            <person name="Xanthopoulou K."/>
            <person name="Shestivska V."/>
            <person name="Spanelova P."/>
            <person name="Maixnerova M."/>
            <person name="Higgins P.G."/>
            <person name="Nemec A."/>
        </authorList>
    </citation>
    <scope>NUCLEOTIDE SEQUENCE</scope>
    <source>
        <strain evidence="5">ANC 7225</strain>
    </source>
</reference>
<protein>
    <submittedName>
        <fullName evidence="6">DUF2057 domain-containing protein</fullName>
    </submittedName>
    <submittedName>
        <fullName evidence="4">DUF2057 family protein</fullName>
    </submittedName>
</protein>
<dbReference type="PANTHER" id="PTHR38108:SF1">
    <property type="entry name" value="UPF0319 PROTEIN YCCT"/>
    <property type="match status" value="1"/>
</dbReference>
<feature type="signal peptide" evidence="3">
    <location>
        <begin position="1"/>
        <end position="20"/>
    </location>
</feature>
<sequence>MNKRWSFFATLLMMSTPAFAAITLTTSEEIKIAAINGQEVNTGLFSSNKKAHQLKTGENVISVRYSQYFEENRNIGTHEIVRSNIVNIKTPLLDDNQTYYLSLIDTPKNVDAARDYAKQPVFGLYNSKNQLLVKQQGAKTSGLGIVSNLFVEGESINRNQVNVQPSPEYTAQAKLNQPKEEISTDVSVKGGQDQRLIQIWKNASKVERQKFLTWLAEQ</sequence>
<dbReference type="Proteomes" id="UP001284094">
    <property type="component" value="Unassembled WGS sequence"/>
</dbReference>
<organism evidence="6 7">
    <name type="scientific">Acinetobacter faecalis</name>
    <dbReference type="NCBI Taxonomy" id="2665161"/>
    <lineage>
        <taxon>Bacteria</taxon>
        <taxon>Pseudomonadati</taxon>
        <taxon>Pseudomonadota</taxon>
        <taxon>Gammaproteobacteria</taxon>
        <taxon>Moraxellales</taxon>
        <taxon>Moraxellaceae</taxon>
        <taxon>Acinetobacter</taxon>
    </lineage>
</organism>
<keyword evidence="2 3" id="KW-0732">Signal</keyword>
<dbReference type="AlphaFoldDB" id="A0A6L6GHS6"/>
<feature type="chain" id="PRO_5044644556" evidence="3">
    <location>
        <begin position="21"/>
        <end position="218"/>
    </location>
</feature>
<proteinExistence type="inferred from homology"/>
<dbReference type="InterPro" id="IPR018635">
    <property type="entry name" value="UPF0319"/>
</dbReference>
<evidence type="ECO:0000313" key="4">
    <source>
        <dbReference type="EMBL" id="MDY6487556.1"/>
    </source>
</evidence>
<dbReference type="PANTHER" id="PTHR38108">
    <property type="entry name" value="UPF0319 PROTEIN YCCT"/>
    <property type="match status" value="1"/>
</dbReference>
<dbReference type="EMBL" id="JAXHPL010000061">
    <property type="protein sequence ID" value="MDY6487556.1"/>
    <property type="molecule type" value="Genomic_DNA"/>
</dbReference>
<dbReference type="Proteomes" id="UP000473854">
    <property type="component" value="Unassembled WGS sequence"/>
</dbReference>
<comment type="caution">
    <text evidence="6">The sequence shown here is derived from an EMBL/GenBank/DDBJ whole genome shotgun (WGS) entry which is preliminary data.</text>
</comment>
<gene>
    <name evidence="6" type="ORF">GIX10_11675</name>
    <name evidence="5" type="ORF">SKM48_10565</name>
    <name evidence="4" type="ORF">SKM51_10205</name>
</gene>
<dbReference type="EMBL" id="JAXHPO010000054">
    <property type="protein sequence ID" value="MDY6551184.1"/>
    <property type="molecule type" value="Genomic_DNA"/>
</dbReference>
<evidence type="ECO:0000313" key="5">
    <source>
        <dbReference type="EMBL" id="MDY6551184.1"/>
    </source>
</evidence>
<dbReference type="EMBL" id="WLYL01000047">
    <property type="protein sequence ID" value="MTD12067.1"/>
    <property type="molecule type" value="Genomic_DNA"/>
</dbReference>
<reference evidence="6 7" key="1">
    <citation type="submission" date="2019-11" db="EMBL/GenBank/DDBJ databases">
        <authorList>
            <person name="An D."/>
        </authorList>
    </citation>
    <scope>NUCLEOTIDE SEQUENCE [LARGE SCALE GENOMIC DNA]</scope>
    <source>
        <strain evidence="6 7">YIM 103518</strain>
    </source>
</reference>
<dbReference type="Proteomes" id="UP001278995">
    <property type="component" value="Unassembled WGS sequence"/>
</dbReference>
<evidence type="ECO:0000313" key="7">
    <source>
        <dbReference type="Proteomes" id="UP000473854"/>
    </source>
</evidence>
<evidence type="ECO:0000313" key="6">
    <source>
        <dbReference type="EMBL" id="MTD12067.1"/>
    </source>
</evidence>
<name>A0A6L6GHS6_9GAMM</name>
<keyword evidence="9" id="KW-1185">Reference proteome</keyword>
<evidence type="ECO:0000256" key="3">
    <source>
        <dbReference type="SAM" id="SignalP"/>
    </source>
</evidence>
<accession>A0A6L6GHS6</accession>
<reference evidence="5 9" key="4">
    <citation type="journal article" date="2024" name="Syst. Appl. Microbiol.">
        <title>Evidence for the occurrence of Acinetobacter faecalis in cattle feces and its emended description.</title>
        <authorList>
            <person name="Kyselkova M."/>
            <person name="Xanthopoulou K."/>
            <person name="Shestivska V."/>
            <person name="Spanelova P."/>
            <person name="Maixnerova M."/>
            <person name="Higgins P.G."/>
            <person name="Nemec A."/>
        </authorList>
    </citation>
    <scope>NUCLEOTIDE SEQUENCE [LARGE SCALE GENOMIC DNA]</scope>
    <source>
        <strain evidence="5 9">ANC 7225</strain>
    </source>
</reference>